<proteinExistence type="inferred from homology"/>
<accession>A0A0J9XEF1</accession>
<feature type="region of interest" description="Disordered" evidence="7">
    <location>
        <begin position="1"/>
        <end position="35"/>
    </location>
</feature>
<comment type="caution">
    <text evidence="8">The sequence shown here is derived from an EMBL/GenBank/DDBJ whole genome shotgun (WGS) entry which is preliminary data.</text>
</comment>
<evidence type="ECO:0000256" key="6">
    <source>
        <dbReference type="RuleBase" id="RU364120"/>
    </source>
</evidence>
<dbReference type="EMBL" id="CCBN010000012">
    <property type="protein sequence ID" value="CDO55724.1"/>
    <property type="molecule type" value="Genomic_DNA"/>
</dbReference>
<evidence type="ECO:0000256" key="2">
    <source>
        <dbReference type="ARBA" id="ARBA00022692"/>
    </source>
</evidence>
<sequence length="65" mass="7477">MAQTPIQRRANEKFARREEKKKGKPTSSLPVKKEKSPISASWLFFFGFLIMGGAIFELLRLFGLF</sequence>
<comment type="subcellular location">
    <subcellularLocation>
        <location evidence="6">Membrane</location>
        <topology evidence="6">Single-pass membrane protein</topology>
    </subcellularLocation>
    <subcellularLocation>
        <location evidence="6">Endoplasmic reticulum membrane</location>
        <topology evidence="6">Single-pass membrane protein</topology>
    </subcellularLocation>
</comment>
<gene>
    <name evidence="8" type="ORF">BN980_GECA12s01429g</name>
</gene>
<dbReference type="Pfam" id="PF06624">
    <property type="entry name" value="RAMP4"/>
    <property type="match status" value="1"/>
</dbReference>
<evidence type="ECO:0000256" key="7">
    <source>
        <dbReference type="SAM" id="MobiDB-lite"/>
    </source>
</evidence>
<feature type="compositionally biased region" description="Basic and acidic residues" evidence="7">
    <location>
        <begin position="9"/>
        <end position="21"/>
    </location>
</feature>
<keyword evidence="2 6" id="KW-0812">Transmembrane</keyword>
<evidence type="ECO:0000256" key="5">
    <source>
        <dbReference type="ARBA" id="ARBA00023136"/>
    </source>
</evidence>
<organism evidence="8 9">
    <name type="scientific">Geotrichum candidum</name>
    <name type="common">Oospora lactis</name>
    <name type="synonym">Dipodascus geotrichum</name>
    <dbReference type="NCBI Taxonomy" id="1173061"/>
    <lineage>
        <taxon>Eukaryota</taxon>
        <taxon>Fungi</taxon>
        <taxon>Dikarya</taxon>
        <taxon>Ascomycota</taxon>
        <taxon>Saccharomycotina</taxon>
        <taxon>Dipodascomycetes</taxon>
        <taxon>Dipodascales</taxon>
        <taxon>Dipodascaceae</taxon>
        <taxon>Geotrichum</taxon>
    </lineage>
</organism>
<keyword evidence="9" id="KW-1185">Reference proteome</keyword>
<evidence type="ECO:0000313" key="8">
    <source>
        <dbReference type="EMBL" id="CDO55724.1"/>
    </source>
</evidence>
<comment type="similarity">
    <text evidence="1 6">Belongs to the RAMP4 family.</text>
</comment>
<dbReference type="GO" id="GO:0005789">
    <property type="term" value="C:endoplasmic reticulum membrane"/>
    <property type="evidence" value="ECO:0007669"/>
    <property type="project" value="UniProtKB-SubCell"/>
</dbReference>
<name>A0A0J9XEF1_GEOCN</name>
<dbReference type="Proteomes" id="UP000242525">
    <property type="component" value="Unassembled WGS sequence"/>
</dbReference>
<protein>
    <recommendedName>
        <fullName evidence="6">Stress-associated endoplasmic reticulum protein</fullName>
    </recommendedName>
</protein>
<evidence type="ECO:0000256" key="4">
    <source>
        <dbReference type="ARBA" id="ARBA00022989"/>
    </source>
</evidence>
<evidence type="ECO:0000256" key="3">
    <source>
        <dbReference type="ARBA" id="ARBA00022824"/>
    </source>
</evidence>
<keyword evidence="5 6" id="KW-0472">Membrane</keyword>
<evidence type="ECO:0000313" key="9">
    <source>
        <dbReference type="Proteomes" id="UP000242525"/>
    </source>
</evidence>
<keyword evidence="3 6" id="KW-0256">Endoplasmic reticulum</keyword>
<feature type="transmembrane region" description="Helical" evidence="6">
    <location>
        <begin position="42"/>
        <end position="62"/>
    </location>
</feature>
<comment type="function">
    <text evidence="6">Interacts with target proteins during translocation into the lumen of the endoplasmic reticulum. Protects unfolded target proteins against degradation and facilitate correct glycosylation.</text>
</comment>
<dbReference type="InterPro" id="IPR010580">
    <property type="entry name" value="ER_stress-assoc"/>
</dbReference>
<reference evidence="8" key="1">
    <citation type="submission" date="2014-03" db="EMBL/GenBank/DDBJ databases">
        <authorList>
            <person name="Casaregola S."/>
        </authorList>
    </citation>
    <scope>NUCLEOTIDE SEQUENCE [LARGE SCALE GENOMIC DNA]</scope>
    <source>
        <strain evidence="8">CLIB 918</strain>
    </source>
</reference>
<evidence type="ECO:0000256" key="1">
    <source>
        <dbReference type="ARBA" id="ARBA00005500"/>
    </source>
</evidence>
<dbReference type="OrthoDB" id="16679at2759"/>
<keyword evidence="4 6" id="KW-1133">Transmembrane helix</keyword>
<dbReference type="AlphaFoldDB" id="A0A0J9XEF1"/>